<name>A0A2H9VLR5_9SPHI</name>
<feature type="transmembrane region" description="Helical" evidence="1">
    <location>
        <begin position="18"/>
        <end position="38"/>
    </location>
</feature>
<dbReference type="InterPro" id="IPR025250">
    <property type="entry name" value="DUF4199"/>
</dbReference>
<evidence type="ECO:0000313" key="3">
    <source>
        <dbReference type="Proteomes" id="UP000242687"/>
    </source>
</evidence>
<feature type="transmembrane region" description="Helical" evidence="1">
    <location>
        <begin position="142"/>
        <end position="167"/>
    </location>
</feature>
<feature type="transmembrane region" description="Helical" evidence="1">
    <location>
        <begin position="44"/>
        <end position="60"/>
    </location>
</feature>
<protein>
    <submittedName>
        <fullName evidence="2">Uncharacterized protein DUF4199</fullName>
    </submittedName>
</protein>
<reference evidence="2 3" key="1">
    <citation type="submission" date="2017-11" db="EMBL/GenBank/DDBJ databases">
        <title>Genomic Encyclopedia of Archaeal and Bacterial Type Strains, Phase II (KMG-II): From Individual Species to Whole Genera.</title>
        <authorList>
            <person name="Goeker M."/>
        </authorList>
    </citation>
    <scope>NUCLEOTIDE SEQUENCE [LARGE SCALE GENOMIC DNA]</scope>
    <source>
        <strain evidence="2 3">DSM 28175</strain>
    </source>
</reference>
<organism evidence="2 3">
    <name type="scientific">Mucilaginibacter auburnensis</name>
    <dbReference type="NCBI Taxonomy" id="1457233"/>
    <lineage>
        <taxon>Bacteria</taxon>
        <taxon>Pseudomonadati</taxon>
        <taxon>Bacteroidota</taxon>
        <taxon>Sphingobacteriia</taxon>
        <taxon>Sphingobacteriales</taxon>
        <taxon>Sphingobacteriaceae</taxon>
        <taxon>Mucilaginibacter</taxon>
    </lineage>
</organism>
<dbReference type="RefSeq" id="WP_100341648.1">
    <property type="nucleotide sequence ID" value="NZ_PGFJ01000002.1"/>
</dbReference>
<gene>
    <name evidence="2" type="ORF">CLV57_2421</name>
</gene>
<keyword evidence="1" id="KW-1133">Transmembrane helix</keyword>
<sequence>MENQAAVTPNPTKVATKWALISTLTNIVLTYVFEFMNLDQQSPIKYLSFLPFIIFLFLAQKEFRDTTGGGYMTFGTGFSTGFRYSVFTGLLLGVFIAIYLWILSPEVLEKSLEASRAQMEARGMSDAEIERSMGIANKIGPWAGGFFSALMYTIVGALLSLIGAAIFKKERSPLDTAVDPE</sequence>
<feature type="transmembrane region" description="Helical" evidence="1">
    <location>
        <begin position="81"/>
        <end position="102"/>
    </location>
</feature>
<keyword evidence="3" id="KW-1185">Reference proteome</keyword>
<dbReference type="Pfam" id="PF13858">
    <property type="entry name" value="DUF4199"/>
    <property type="match status" value="1"/>
</dbReference>
<keyword evidence="1" id="KW-0812">Transmembrane</keyword>
<comment type="caution">
    <text evidence="2">The sequence shown here is derived from an EMBL/GenBank/DDBJ whole genome shotgun (WGS) entry which is preliminary data.</text>
</comment>
<dbReference type="AlphaFoldDB" id="A0A2H9VLR5"/>
<evidence type="ECO:0000313" key="2">
    <source>
        <dbReference type="EMBL" id="PJJ79289.1"/>
    </source>
</evidence>
<proteinExistence type="predicted"/>
<dbReference type="EMBL" id="PGFJ01000002">
    <property type="protein sequence ID" value="PJJ79289.1"/>
    <property type="molecule type" value="Genomic_DNA"/>
</dbReference>
<keyword evidence="1" id="KW-0472">Membrane</keyword>
<evidence type="ECO:0000256" key="1">
    <source>
        <dbReference type="SAM" id="Phobius"/>
    </source>
</evidence>
<dbReference type="OrthoDB" id="1122768at2"/>
<accession>A0A2H9VLR5</accession>
<dbReference type="Proteomes" id="UP000242687">
    <property type="component" value="Unassembled WGS sequence"/>
</dbReference>